<comment type="caution">
    <text evidence="2">The sequence shown here is derived from an EMBL/GenBank/DDBJ whole genome shotgun (WGS) entry which is preliminary data.</text>
</comment>
<feature type="non-terminal residue" evidence="2">
    <location>
        <position position="598"/>
    </location>
</feature>
<reference evidence="2 3" key="1">
    <citation type="journal article" name="Sci. Rep.">
        <title>Genome-scale phylogenetic analyses confirm Olpidium as the closest living zoosporic fungus to the non-flagellated, terrestrial fungi.</title>
        <authorList>
            <person name="Chang Y."/>
            <person name="Rochon D."/>
            <person name="Sekimoto S."/>
            <person name="Wang Y."/>
            <person name="Chovatia M."/>
            <person name="Sandor L."/>
            <person name="Salamov A."/>
            <person name="Grigoriev I.V."/>
            <person name="Stajich J.E."/>
            <person name="Spatafora J.W."/>
        </authorList>
    </citation>
    <scope>NUCLEOTIDE SEQUENCE [LARGE SCALE GENOMIC DNA]</scope>
    <source>
        <strain evidence="2">S191</strain>
    </source>
</reference>
<dbReference type="PANTHER" id="PTHR46532">
    <property type="entry name" value="MALE FERTILITY FACTOR KL5"/>
    <property type="match status" value="1"/>
</dbReference>
<dbReference type="EMBL" id="JAEFCI010003143">
    <property type="protein sequence ID" value="KAG5461780.1"/>
    <property type="molecule type" value="Genomic_DNA"/>
</dbReference>
<dbReference type="AlphaFoldDB" id="A0A8H8DKL0"/>
<name>A0A8H8DKL0_9FUNG</name>
<dbReference type="GO" id="GO:0051959">
    <property type="term" value="F:dynein light intermediate chain binding"/>
    <property type="evidence" value="ECO:0007669"/>
    <property type="project" value="InterPro"/>
</dbReference>
<dbReference type="Proteomes" id="UP000673691">
    <property type="component" value="Unassembled WGS sequence"/>
</dbReference>
<dbReference type="OrthoDB" id="447173at2759"/>
<evidence type="ECO:0000313" key="3">
    <source>
        <dbReference type="Proteomes" id="UP000673691"/>
    </source>
</evidence>
<protein>
    <submittedName>
        <fullName evidence="2">Dynein heavy chain, N-terminal region 1-domain-containing protein</fullName>
    </submittedName>
</protein>
<dbReference type="GO" id="GO:0005858">
    <property type="term" value="C:axonemal dynein complex"/>
    <property type="evidence" value="ECO:0007669"/>
    <property type="project" value="TreeGrafter"/>
</dbReference>
<dbReference type="InterPro" id="IPR013594">
    <property type="entry name" value="Dynein_heavy_tail"/>
</dbReference>
<keyword evidence="3" id="KW-1185">Reference proteome</keyword>
<proteinExistence type="predicted"/>
<dbReference type="InterPro" id="IPR026983">
    <property type="entry name" value="DHC"/>
</dbReference>
<organism evidence="2 3">
    <name type="scientific">Olpidium bornovanus</name>
    <dbReference type="NCBI Taxonomy" id="278681"/>
    <lineage>
        <taxon>Eukaryota</taxon>
        <taxon>Fungi</taxon>
        <taxon>Fungi incertae sedis</taxon>
        <taxon>Olpidiomycota</taxon>
        <taxon>Olpidiomycotina</taxon>
        <taxon>Olpidiomycetes</taxon>
        <taxon>Olpidiales</taxon>
        <taxon>Olpidiaceae</taxon>
        <taxon>Olpidium</taxon>
    </lineage>
</organism>
<dbReference type="GO" id="GO:0045505">
    <property type="term" value="F:dynein intermediate chain binding"/>
    <property type="evidence" value="ECO:0007669"/>
    <property type="project" value="InterPro"/>
</dbReference>
<dbReference type="PANTHER" id="PTHR46532:SF13">
    <property type="entry name" value="CYTOPLASMIC DYNEIN 1 HEAVY CHAIN 1"/>
    <property type="match status" value="1"/>
</dbReference>
<dbReference type="Pfam" id="PF08385">
    <property type="entry name" value="DHC_N1"/>
    <property type="match status" value="1"/>
</dbReference>
<gene>
    <name evidence="2" type="ORF">BJ554DRAFT_5972</name>
</gene>
<sequence>MRKEADDIGPNAELAHWKARMVKFNSITDQLKSPTCKKVIGILNAVKSRTLLKVWKDLDNRVTDAANESKDNVKYLYTLEKFCEPLYRSDPVGMIPAIPGLINAIKMIYSISRYYNTSERMTSLFDGDKIWSQERSVLVKKLEECVHLDEAYQKCFHETKRKLQETPNEKQFDFSEMYIFGKFDAFCKRIQKVTDMFSIIEKFSMLEELRIEGMDPIIKRFSNILTQMQRKPYDILDHRKMEYDSDYLTFKKQIQDLEANLQQFIDSSFERISSTEQSLTLLGKFSQIQGMQLDLESKYHTVFVHYTRRDLEGVRKLYEKHKATPPIPRNTPPVSGAIAWARQLYRRIEMPMKLFEDTSVLETAEAKRHVRNYNKIARALIEFEALWYRAWYSVVDQEKSGLQATLLVADNDGNFYVNFDPQIHQLIKEAKCMQVLGLSIPDSIQNVCAKEMDYKNLSIGLQHILQSKKRTVERLSPLLRKAIGPHIEKLDMTLAPGLTALTWTSLNLENYLAANNQQLGKLSELIDKVLDITEWRIEHGLKKIAELALCDLPSEPEQWTVEAFLEKTDKRCGSVIATISNRAKLVENATRDLLDELM</sequence>
<evidence type="ECO:0000313" key="2">
    <source>
        <dbReference type="EMBL" id="KAG5461780.1"/>
    </source>
</evidence>
<dbReference type="GO" id="GO:0007018">
    <property type="term" value="P:microtubule-based movement"/>
    <property type="evidence" value="ECO:0007669"/>
    <property type="project" value="InterPro"/>
</dbReference>
<feature type="domain" description="Dynein heavy chain tail" evidence="1">
    <location>
        <begin position="8"/>
        <end position="511"/>
    </location>
</feature>
<evidence type="ECO:0000259" key="1">
    <source>
        <dbReference type="Pfam" id="PF08385"/>
    </source>
</evidence>
<accession>A0A8H8DKL0</accession>